<sequence>MTPIAAMLLQATEIQPLPDESAATATQLADTATAAANVAAHGGINYFDLMLKASLPVQLIILLLLVGSVVSWVIIFRKSRSFKQANEDADDFEDRFWSGADLNKLYAGATDRNRMVNGLEAIFESGFREFSRLKDRRDPEGRAQLEGAQRAMRVAGTRELDRLERNLELLANIGSTAPYVGLVGTVFGIMVTMHDMLNSGEQAGIAAVAPGISEALFATAIGLFVAIPAVWAYNRFTTRVERLAVRYESFAEEFSSILQRQTPAG</sequence>
<evidence type="ECO:0000256" key="1">
    <source>
        <dbReference type="ARBA" id="ARBA00004651"/>
    </source>
</evidence>
<evidence type="ECO:0000256" key="10">
    <source>
        <dbReference type="HAMAP-Rule" id="MF_02202"/>
    </source>
</evidence>
<dbReference type="OrthoDB" id="9805133at2"/>
<dbReference type="RefSeq" id="WP_133323580.1">
    <property type="nucleotide sequence ID" value="NZ_SMTF01000019.1"/>
</dbReference>
<dbReference type="Pfam" id="PF01618">
    <property type="entry name" value="MotA_ExbB"/>
    <property type="match status" value="1"/>
</dbReference>
<comment type="function">
    <text evidence="10">Part of the Tol-Pal system, which plays a role in outer membrane invagination during cell division and is important for maintaining outer membrane integrity.</text>
</comment>
<dbReference type="Proteomes" id="UP000294796">
    <property type="component" value="Unassembled WGS sequence"/>
</dbReference>
<protein>
    <recommendedName>
        <fullName evidence="10">Tol-Pal system protein TolQ</fullName>
    </recommendedName>
</protein>
<keyword evidence="3 10" id="KW-1003">Cell membrane</keyword>
<name>A0A4R5TRL8_9GAMM</name>
<comment type="subcellular location">
    <subcellularLocation>
        <location evidence="10">Cell inner membrane</location>
        <topology evidence="10">Multi-pass membrane protein</topology>
    </subcellularLocation>
    <subcellularLocation>
        <location evidence="1">Cell membrane</location>
        <topology evidence="1">Multi-pass membrane protein</topology>
    </subcellularLocation>
</comment>
<evidence type="ECO:0000313" key="13">
    <source>
        <dbReference type="Proteomes" id="UP000294796"/>
    </source>
</evidence>
<keyword evidence="4 10" id="KW-0997">Cell inner membrane</keyword>
<evidence type="ECO:0000256" key="2">
    <source>
        <dbReference type="ARBA" id="ARBA00010442"/>
    </source>
</evidence>
<proteinExistence type="inferred from homology"/>
<evidence type="ECO:0000259" key="11">
    <source>
        <dbReference type="Pfam" id="PF01618"/>
    </source>
</evidence>
<feature type="transmembrane region" description="Helical" evidence="10">
    <location>
        <begin position="55"/>
        <end position="76"/>
    </location>
</feature>
<dbReference type="InterPro" id="IPR002898">
    <property type="entry name" value="MotA_ExbB_proton_chnl"/>
</dbReference>
<dbReference type="InterPro" id="IPR014163">
    <property type="entry name" value="Tol-Pal_TolQ"/>
</dbReference>
<evidence type="ECO:0000256" key="8">
    <source>
        <dbReference type="ARBA" id="ARBA00023136"/>
    </source>
</evidence>
<keyword evidence="6 10" id="KW-0812">Transmembrane</keyword>
<keyword evidence="5 10" id="KW-0132">Cell division</keyword>
<evidence type="ECO:0000256" key="4">
    <source>
        <dbReference type="ARBA" id="ARBA00022519"/>
    </source>
</evidence>
<dbReference type="NCBIfam" id="TIGR02796">
    <property type="entry name" value="tolQ"/>
    <property type="match status" value="1"/>
</dbReference>
<evidence type="ECO:0000256" key="9">
    <source>
        <dbReference type="ARBA" id="ARBA00023306"/>
    </source>
</evidence>
<evidence type="ECO:0000256" key="3">
    <source>
        <dbReference type="ARBA" id="ARBA00022475"/>
    </source>
</evidence>
<evidence type="ECO:0000313" key="12">
    <source>
        <dbReference type="EMBL" id="TDK20499.1"/>
    </source>
</evidence>
<dbReference type="PANTHER" id="PTHR30625:SF3">
    <property type="entry name" value="TOL-PAL SYSTEM PROTEIN TOLQ"/>
    <property type="match status" value="1"/>
</dbReference>
<feature type="transmembrane region" description="Helical" evidence="10">
    <location>
        <begin position="169"/>
        <end position="191"/>
    </location>
</feature>
<comment type="caution">
    <text evidence="12">The sequence shown here is derived from an EMBL/GenBank/DDBJ whole genome shotgun (WGS) entry which is preliminary data.</text>
</comment>
<evidence type="ECO:0000256" key="6">
    <source>
        <dbReference type="ARBA" id="ARBA00022692"/>
    </source>
</evidence>
<dbReference type="AlphaFoldDB" id="A0A4R5TRL8"/>
<comment type="similarity">
    <text evidence="2 10">Belongs to the ExbB/TolQ family.</text>
</comment>
<dbReference type="PANTHER" id="PTHR30625">
    <property type="entry name" value="PROTEIN TOLQ"/>
    <property type="match status" value="1"/>
</dbReference>
<dbReference type="HAMAP" id="MF_02202">
    <property type="entry name" value="TolQ"/>
    <property type="match status" value="1"/>
</dbReference>
<keyword evidence="13" id="KW-1185">Reference proteome</keyword>
<organism evidence="12 13">
    <name type="scientific">Luteimonas aestuarii</name>
    <dbReference type="NCBI Taxonomy" id="453837"/>
    <lineage>
        <taxon>Bacteria</taxon>
        <taxon>Pseudomonadati</taxon>
        <taxon>Pseudomonadota</taxon>
        <taxon>Gammaproteobacteria</taxon>
        <taxon>Lysobacterales</taxon>
        <taxon>Lysobacteraceae</taxon>
        <taxon>Luteimonas</taxon>
    </lineage>
</organism>
<dbReference type="GO" id="GO:0051301">
    <property type="term" value="P:cell division"/>
    <property type="evidence" value="ECO:0007669"/>
    <property type="project" value="UniProtKB-UniRule"/>
</dbReference>
<dbReference type="GO" id="GO:0043213">
    <property type="term" value="P:bacteriocin transport"/>
    <property type="evidence" value="ECO:0007669"/>
    <property type="project" value="InterPro"/>
</dbReference>
<comment type="subunit">
    <text evidence="10">The Tol-Pal system is composed of five core proteins: the inner membrane proteins TolA, TolQ and TolR, the periplasmic protein TolB and the outer membrane protein Pal. They form a network linking the inner and outer membranes and the peptidoglycan layer.</text>
</comment>
<dbReference type="GO" id="GO:0005886">
    <property type="term" value="C:plasma membrane"/>
    <property type="evidence" value="ECO:0007669"/>
    <property type="project" value="UniProtKB-SubCell"/>
</dbReference>
<reference evidence="12 13" key="1">
    <citation type="submission" date="2019-03" db="EMBL/GenBank/DDBJ databases">
        <title>Luteimonas zhaokaii sp.nov., isolated from the rectal contents of Plateau pika in Yushu, Qinghai Province, China.</title>
        <authorList>
            <person name="Zhang G."/>
        </authorList>
    </citation>
    <scope>NUCLEOTIDE SEQUENCE [LARGE SCALE GENOMIC DNA]</scope>
    <source>
        <strain evidence="12 13">B9</strain>
    </source>
</reference>
<accession>A0A4R5TRL8</accession>
<keyword evidence="9 10" id="KW-0131">Cell cycle</keyword>
<evidence type="ECO:0000256" key="5">
    <source>
        <dbReference type="ARBA" id="ARBA00022618"/>
    </source>
</evidence>
<dbReference type="InterPro" id="IPR050790">
    <property type="entry name" value="ExbB/TolQ_transport"/>
</dbReference>
<keyword evidence="7 10" id="KW-1133">Transmembrane helix</keyword>
<keyword evidence="8 10" id="KW-0472">Membrane</keyword>
<dbReference type="GO" id="GO:0017038">
    <property type="term" value="P:protein import"/>
    <property type="evidence" value="ECO:0007669"/>
    <property type="project" value="TreeGrafter"/>
</dbReference>
<gene>
    <name evidence="10 12" type="primary">tolQ</name>
    <name evidence="12" type="ORF">E2F46_15965</name>
</gene>
<dbReference type="EMBL" id="SMTF01000019">
    <property type="protein sequence ID" value="TDK20499.1"/>
    <property type="molecule type" value="Genomic_DNA"/>
</dbReference>
<evidence type="ECO:0000256" key="7">
    <source>
        <dbReference type="ARBA" id="ARBA00022989"/>
    </source>
</evidence>
<feature type="transmembrane region" description="Helical" evidence="10">
    <location>
        <begin position="211"/>
        <end position="233"/>
    </location>
</feature>
<feature type="domain" description="MotA/TolQ/ExbB proton channel" evidence="11">
    <location>
        <begin position="119"/>
        <end position="248"/>
    </location>
</feature>